<dbReference type="InterPro" id="IPR050423">
    <property type="entry name" value="UPF0337_stress_rsp"/>
</dbReference>
<dbReference type="RefSeq" id="WP_147847943.1">
    <property type="nucleotide sequence ID" value="NZ_VDUZ01000016.1"/>
</dbReference>
<dbReference type="OrthoDB" id="9796058at2"/>
<comment type="caution">
    <text evidence="3">The sequence shown here is derived from an EMBL/GenBank/DDBJ whole genome shotgun (WGS) entry which is preliminary data.</text>
</comment>
<evidence type="ECO:0000256" key="1">
    <source>
        <dbReference type="ARBA" id="ARBA00009129"/>
    </source>
</evidence>
<reference evidence="3 4" key="1">
    <citation type="submission" date="2019-06" db="EMBL/GenBank/DDBJ databases">
        <title>New taxonomy in bacterial strain CC-CFT640, isolated from vineyard.</title>
        <authorList>
            <person name="Lin S.-Y."/>
            <person name="Tsai C.-F."/>
            <person name="Young C.-C."/>
        </authorList>
    </citation>
    <scope>NUCLEOTIDE SEQUENCE [LARGE SCALE GENOMIC DNA]</scope>
    <source>
        <strain evidence="3 4">CC-CFT640</strain>
    </source>
</reference>
<dbReference type="AlphaFoldDB" id="A0A5C8PLK3"/>
<evidence type="ECO:0000313" key="3">
    <source>
        <dbReference type="EMBL" id="TXL74899.1"/>
    </source>
</evidence>
<keyword evidence="4" id="KW-1185">Reference proteome</keyword>
<accession>A0A5C8PLK3</accession>
<dbReference type="Pfam" id="PF05532">
    <property type="entry name" value="CsbD"/>
    <property type="match status" value="1"/>
</dbReference>
<dbReference type="PANTHER" id="PTHR34977">
    <property type="entry name" value="UPF0337 PROTEIN YJBJ"/>
    <property type="match status" value="1"/>
</dbReference>
<comment type="similarity">
    <text evidence="1">Belongs to the UPF0337 (CsbD) family.</text>
</comment>
<dbReference type="InterPro" id="IPR036629">
    <property type="entry name" value="YjbJ_sf"/>
</dbReference>
<dbReference type="Proteomes" id="UP000321638">
    <property type="component" value="Unassembled WGS sequence"/>
</dbReference>
<gene>
    <name evidence="3" type="ORF">FHP25_15510</name>
</gene>
<dbReference type="SUPFAM" id="SSF69047">
    <property type="entry name" value="Hypothetical protein YjbJ"/>
    <property type="match status" value="1"/>
</dbReference>
<evidence type="ECO:0000259" key="2">
    <source>
        <dbReference type="Pfam" id="PF05532"/>
    </source>
</evidence>
<proteinExistence type="inferred from homology"/>
<dbReference type="EMBL" id="VDUZ01000016">
    <property type="protein sequence ID" value="TXL74899.1"/>
    <property type="molecule type" value="Genomic_DNA"/>
</dbReference>
<name>A0A5C8PLK3_9HYPH</name>
<dbReference type="PANTHER" id="PTHR34977:SF1">
    <property type="entry name" value="UPF0337 PROTEIN YJBJ"/>
    <property type="match status" value="1"/>
</dbReference>
<organism evidence="3 4">
    <name type="scientific">Vineibacter terrae</name>
    <dbReference type="NCBI Taxonomy" id="2586908"/>
    <lineage>
        <taxon>Bacteria</taxon>
        <taxon>Pseudomonadati</taxon>
        <taxon>Pseudomonadota</taxon>
        <taxon>Alphaproteobacteria</taxon>
        <taxon>Hyphomicrobiales</taxon>
        <taxon>Vineibacter</taxon>
    </lineage>
</organism>
<feature type="domain" description="CsbD-like" evidence="2">
    <location>
        <begin position="18"/>
        <end position="69"/>
    </location>
</feature>
<sequence>MAQTGNPPPTTVPPSVWEKIKGSWTDTKGVVKEQWGKLTDDDLLEIEGRRDQLIGKIQVRYGVSREEAERQVQTWEKRQR</sequence>
<dbReference type="Gene3D" id="1.10.1470.10">
    <property type="entry name" value="YjbJ"/>
    <property type="match status" value="1"/>
</dbReference>
<evidence type="ECO:0000313" key="4">
    <source>
        <dbReference type="Proteomes" id="UP000321638"/>
    </source>
</evidence>
<protein>
    <submittedName>
        <fullName evidence="3">CsbD family protein</fullName>
    </submittedName>
</protein>
<dbReference type="InterPro" id="IPR008462">
    <property type="entry name" value="CsbD"/>
</dbReference>